<dbReference type="KEGG" id="aak:AA2016_3239"/>
<evidence type="ECO:0000313" key="3">
    <source>
        <dbReference type="EMBL" id="AMS42161.1"/>
    </source>
</evidence>
<evidence type="ECO:0000313" key="4">
    <source>
        <dbReference type="EMBL" id="MBB3706598.1"/>
    </source>
</evidence>
<dbReference type="RefSeq" id="WP_067961443.1">
    <property type="nucleotide sequence ID" value="NZ_CP015005.1"/>
</dbReference>
<evidence type="ECO:0000259" key="2">
    <source>
        <dbReference type="Pfam" id="PF11127"/>
    </source>
</evidence>
<evidence type="ECO:0000313" key="6">
    <source>
        <dbReference type="Proteomes" id="UP000577697"/>
    </source>
</evidence>
<keyword evidence="1" id="KW-0812">Transmembrane</keyword>
<dbReference type="Proteomes" id="UP000075755">
    <property type="component" value="Chromosome"/>
</dbReference>
<dbReference type="Pfam" id="PF11127">
    <property type="entry name" value="YgaP-like_TM"/>
    <property type="match status" value="1"/>
</dbReference>
<gene>
    <name evidence="3" type="ORF">AA2016_3239</name>
    <name evidence="4" type="ORF">FHS67_002924</name>
</gene>
<evidence type="ECO:0000256" key="1">
    <source>
        <dbReference type="SAM" id="Phobius"/>
    </source>
</evidence>
<dbReference type="EMBL" id="CP015005">
    <property type="protein sequence ID" value="AMS42161.1"/>
    <property type="molecule type" value="Genomic_DNA"/>
</dbReference>
<dbReference type="InterPro" id="IPR021309">
    <property type="entry name" value="YgaP-like_TM"/>
</dbReference>
<dbReference type="AlphaFoldDB" id="A0AAC8YQ09"/>
<keyword evidence="1" id="KW-0472">Membrane</keyword>
<dbReference type="Proteomes" id="UP000577697">
    <property type="component" value="Unassembled WGS sequence"/>
</dbReference>
<proteinExistence type="predicted"/>
<organism evidence="3 5">
    <name type="scientific">Aminobacter aminovorans</name>
    <name type="common">Chelatobacter heintzii</name>
    <dbReference type="NCBI Taxonomy" id="83263"/>
    <lineage>
        <taxon>Bacteria</taxon>
        <taxon>Pseudomonadati</taxon>
        <taxon>Pseudomonadota</taxon>
        <taxon>Alphaproteobacteria</taxon>
        <taxon>Hyphomicrobiales</taxon>
        <taxon>Phyllobacteriaceae</taxon>
        <taxon>Aminobacter</taxon>
    </lineage>
</organism>
<reference evidence="3 5" key="1">
    <citation type="submission" date="2016-03" db="EMBL/GenBank/DDBJ databases">
        <title>Complete genome of Aminobacter aminovorans KCTC 2477.</title>
        <authorList>
            <person name="Kim K.M."/>
        </authorList>
    </citation>
    <scope>NUCLEOTIDE SEQUENCE [LARGE SCALE GENOMIC DNA]</scope>
    <source>
        <strain evidence="3 5">KCTC 2477</strain>
    </source>
</reference>
<accession>A0AAC8YQ09</accession>
<sequence>MIANVGTIDRALRLVLGVGLIAAALFSSWDVVDSVALEYGAVVVGIVMLATAMFRFCPLYAVLGATTCRN</sequence>
<keyword evidence="6" id="KW-1185">Reference proteome</keyword>
<reference evidence="4 6" key="2">
    <citation type="submission" date="2020-08" db="EMBL/GenBank/DDBJ databases">
        <title>Genomic Encyclopedia of Type Strains, Phase IV (KMG-IV): sequencing the most valuable type-strain genomes for metagenomic binning, comparative biology and taxonomic classification.</title>
        <authorList>
            <person name="Goeker M."/>
        </authorList>
    </citation>
    <scope>NUCLEOTIDE SEQUENCE [LARGE SCALE GENOMIC DNA]</scope>
    <source>
        <strain evidence="4 6">DSM 10368</strain>
    </source>
</reference>
<evidence type="ECO:0000313" key="5">
    <source>
        <dbReference type="Proteomes" id="UP000075755"/>
    </source>
</evidence>
<feature type="transmembrane region" description="Helical" evidence="1">
    <location>
        <begin position="41"/>
        <end position="63"/>
    </location>
</feature>
<dbReference type="EMBL" id="JACICB010000010">
    <property type="protein sequence ID" value="MBB3706598.1"/>
    <property type="molecule type" value="Genomic_DNA"/>
</dbReference>
<keyword evidence="1" id="KW-1133">Transmembrane helix</keyword>
<protein>
    <recommendedName>
        <fullName evidence="2">Inner membrane protein YgaP-like transmembrane domain-containing protein</fullName>
    </recommendedName>
</protein>
<name>A0AAC8YQ09_AMIAI</name>
<feature type="transmembrane region" description="Helical" evidence="1">
    <location>
        <begin position="12"/>
        <end position="29"/>
    </location>
</feature>
<feature type="domain" description="Inner membrane protein YgaP-like transmembrane" evidence="2">
    <location>
        <begin position="1"/>
        <end position="69"/>
    </location>
</feature>